<accession>A0A7D7LGT8</accession>
<dbReference type="Gene3D" id="3.30.160.250">
    <property type="match status" value="1"/>
</dbReference>
<reference evidence="2" key="1">
    <citation type="submission" date="2020-06" db="EMBL/GenBank/DDBJ databases">
        <title>Nostoc edaphicum CCNP1411 genome.</title>
        <authorList>
            <person name="Fidor A."/>
            <person name="Grabski M."/>
            <person name="Gawor J."/>
            <person name="Gromadka R."/>
            <person name="Wegrzyn G."/>
            <person name="Mazur-Marzec H."/>
        </authorList>
    </citation>
    <scope>NUCLEOTIDE SEQUENCE [LARGE SCALE GENOMIC DNA]</scope>
    <source>
        <strain evidence="2">CCNP1411</strain>
    </source>
</reference>
<dbReference type="SUPFAM" id="SSF143100">
    <property type="entry name" value="TTHA1013/TTHA0281-like"/>
    <property type="match status" value="1"/>
</dbReference>
<gene>
    <name evidence="1" type="ORF">HUN01_30420</name>
</gene>
<dbReference type="InterPro" id="IPR035069">
    <property type="entry name" value="TTHA1013/TTHA0281-like"/>
</dbReference>
<name>A0A7D7LGT8_9NOSO</name>
<evidence type="ECO:0000313" key="1">
    <source>
        <dbReference type="EMBL" id="QMS91708.1"/>
    </source>
</evidence>
<evidence type="ECO:0008006" key="3">
    <source>
        <dbReference type="Google" id="ProtNLM"/>
    </source>
</evidence>
<organism evidence="1 2">
    <name type="scientific">Nostoc edaphicum CCNP1411</name>
    <dbReference type="NCBI Taxonomy" id="1472755"/>
    <lineage>
        <taxon>Bacteria</taxon>
        <taxon>Bacillati</taxon>
        <taxon>Cyanobacteriota</taxon>
        <taxon>Cyanophyceae</taxon>
        <taxon>Nostocales</taxon>
        <taxon>Nostocaceae</taxon>
        <taxon>Nostoc</taxon>
    </lineage>
</organism>
<proteinExistence type="predicted"/>
<keyword evidence="2" id="KW-1185">Reference proteome</keyword>
<dbReference type="KEGG" id="ned:HUN01_30420"/>
<evidence type="ECO:0000313" key="2">
    <source>
        <dbReference type="Proteomes" id="UP000514713"/>
    </source>
</evidence>
<dbReference type="Proteomes" id="UP000514713">
    <property type="component" value="Chromosome"/>
</dbReference>
<protein>
    <recommendedName>
        <fullName evidence="3">Type II toxin-antitoxin system HicB family antitoxin</fullName>
    </recommendedName>
</protein>
<dbReference type="EMBL" id="CP054698">
    <property type="protein sequence ID" value="QMS91708.1"/>
    <property type="molecule type" value="Genomic_DNA"/>
</dbReference>
<sequence>MTTKKYVYWQDEEMWLGYLQEYPDYWTQAETEKELKENLSDIYKELTNGTIPNVGRVAELEVS</sequence>
<dbReference type="AlphaFoldDB" id="A0A7D7LGT8"/>